<organism evidence="3 4">
    <name type="scientific">Oceanobacillus kimchii</name>
    <dbReference type="NCBI Taxonomy" id="746691"/>
    <lineage>
        <taxon>Bacteria</taxon>
        <taxon>Bacillati</taxon>
        <taxon>Bacillota</taxon>
        <taxon>Bacilli</taxon>
        <taxon>Bacillales</taxon>
        <taxon>Bacillaceae</taxon>
        <taxon>Oceanobacillus</taxon>
    </lineage>
</organism>
<proteinExistence type="predicted"/>
<dbReference type="Proteomes" id="UP001275436">
    <property type="component" value="Unassembled WGS sequence"/>
</dbReference>
<accession>A0ABQ5TN56</accession>
<dbReference type="SUPFAM" id="SSF50969">
    <property type="entry name" value="YVTN repeat-like/Quinoprotein amine dehydrogenase"/>
    <property type="match status" value="1"/>
</dbReference>
<reference evidence="3 4" key="1">
    <citation type="submission" date="2023-02" db="EMBL/GenBank/DDBJ databases">
        <title>Oceanobacillus kimchii IFOP_LL358 isolated form Alexandrium catenella lab strain.</title>
        <authorList>
            <person name="Gajardo G."/>
            <person name="Ueki S."/>
            <person name="Maruyama F."/>
        </authorList>
    </citation>
    <scope>NUCLEOTIDE SEQUENCE [LARGE SCALE GENOMIC DNA]</scope>
    <source>
        <strain evidence="3 4">IFOP_LL358</strain>
    </source>
</reference>
<dbReference type="RefSeq" id="WP_215064653.1">
    <property type="nucleotide sequence ID" value="NZ_BSKO01000001.1"/>
</dbReference>
<feature type="chain" id="PRO_5045159308" evidence="2">
    <location>
        <begin position="24"/>
        <end position="438"/>
    </location>
</feature>
<name>A0ABQ5TN56_9BACI</name>
<comment type="caution">
    <text evidence="3">The sequence shown here is derived from an EMBL/GenBank/DDBJ whole genome shotgun (WGS) entry which is preliminary data.</text>
</comment>
<sequence length="438" mass="49401">MKKMKLFFVGVLFLLVVGLAACGDEESSENIGANSKDKSTEETAGEEDSDKNEVIQENLLDWETSNFEESGNKIIPVEEGNLPETPNSFLTFANDGIFILGGNWQNYFYDYLNGSMSAYDLDGIGNPNQSNEIGAWTYLYDKYFYSINNEEENPEESQIVEVNTETGEKQVFMTVDETSHIVEKDRILYIAENANFFAYDINNDENLWEIEPDVNFNVINIQATDNSIVLLGDEGLAVYDLSNGEKRYEVEGYFEDIVVDGESFYVLETDEEALFELENPIYNVYRFNQETDEGEKLFTTPEINSSSEYGELELGMDNDNIYVKTKYGVLAYDKDNANALWTVLIGEGLVQELDETVTDDFQVVYNNGKVYIRTSIWGTTPGPETTFTVIDGKTGEMLENYAIGAGEAFGPVVDGESVVLFQSDETKGERQLKFYVIP</sequence>
<dbReference type="InterPro" id="IPR015943">
    <property type="entry name" value="WD40/YVTN_repeat-like_dom_sf"/>
</dbReference>
<keyword evidence="4" id="KW-1185">Reference proteome</keyword>
<dbReference type="EMBL" id="BSKO01000001">
    <property type="protein sequence ID" value="GLO67522.1"/>
    <property type="molecule type" value="Genomic_DNA"/>
</dbReference>
<feature type="signal peptide" evidence="2">
    <location>
        <begin position="1"/>
        <end position="23"/>
    </location>
</feature>
<evidence type="ECO:0000313" key="4">
    <source>
        <dbReference type="Proteomes" id="UP001275436"/>
    </source>
</evidence>
<evidence type="ECO:0000256" key="2">
    <source>
        <dbReference type="SAM" id="SignalP"/>
    </source>
</evidence>
<gene>
    <name evidence="3" type="ORF">MACH08_33060</name>
</gene>
<dbReference type="Gene3D" id="2.130.10.10">
    <property type="entry name" value="YVTN repeat-like/Quinoprotein amine dehydrogenase"/>
    <property type="match status" value="1"/>
</dbReference>
<evidence type="ECO:0000313" key="3">
    <source>
        <dbReference type="EMBL" id="GLO67522.1"/>
    </source>
</evidence>
<dbReference type="InterPro" id="IPR011044">
    <property type="entry name" value="Quino_amine_DH_bsu"/>
</dbReference>
<feature type="region of interest" description="Disordered" evidence="1">
    <location>
        <begin position="27"/>
        <end position="51"/>
    </location>
</feature>
<keyword evidence="2" id="KW-0732">Signal</keyword>
<protein>
    <submittedName>
        <fullName evidence="3">Uncharacterized protein</fullName>
    </submittedName>
</protein>
<evidence type="ECO:0000256" key="1">
    <source>
        <dbReference type="SAM" id="MobiDB-lite"/>
    </source>
</evidence>
<dbReference type="PROSITE" id="PS51257">
    <property type="entry name" value="PROKAR_LIPOPROTEIN"/>
    <property type="match status" value="1"/>
</dbReference>